<gene>
    <name evidence="2" type="ORF">ElyMa_001977900</name>
</gene>
<dbReference type="InterPro" id="IPR051397">
    <property type="entry name" value="Zn-ADH-like_protein"/>
</dbReference>
<feature type="domain" description="Alcohol dehydrogenase-like C-terminal" evidence="1">
    <location>
        <begin position="90"/>
        <end position="209"/>
    </location>
</feature>
<dbReference type="Gene3D" id="3.40.50.720">
    <property type="entry name" value="NAD(P)-binding Rossmann-like Domain"/>
    <property type="match status" value="1"/>
</dbReference>
<dbReference type="SUPFAM" id="SSF50129">
    <property type="entry name" value="GroES-like"/>
    <property type="match status" value="1"/>
</dbReference>
<organism evidence="2 3">
    <name type="scientific">Elysia marginata</name>
    <dbReference type="NCBI Taxonomy" id="1093978"/>
    <lineage>
        <taxon>Eukaryota</taxon>
        <taxon>Metazoa</taxon>
        <taxon>Spiralia</taxon>
        <taxon>Lophotrochozoa</taxon>
        <taxon>Mollusca</taxon>
        <taxon>Gastropoda</taxon>
        <taxon>Heterobranchia</taxon>
        <taxon>Euthyneura</taxon>
        <taxon>Panpulmonata</taxon>
        <taxon>Sacoglossa</taxon>
        <taxon>Placobranchoidea</taxon>
        <taxon>Plakobranchidae</taxon>
        <taxon>Elysia</taxon>
    </lineage>
</organism>
<dbReference type="InterPro" id="IPR011032">
    <property type="entry name" value="GroES-like_sf"/>
</dbReference>
<proteinExistence type="predicted"/>
<dbReference type="PANTHER" id="PTHR43677">
    <property type="entry name" value="SHORT-CHAIN DEHYDROGENASE/REDUCTASE"/>
    <property type="match status" value="1"/>
</dbReference>
<dbReference type="InterPro" id="IPR013149">
    <property type="entry name" value="ADH-like_C"/>
</dbReference>
<dbReference type="PANTHER" id="PTHR43677:SF1">
    <property type="entry name" value="ACRYLYL-COA REDUCTASE ACUI-RELATED"/>
    <property type="match status" value="1"/>
</dbReference>
<dbReference type="Proteomes" id="UP000762676">
    <property type="component" value="Unassembled WGS sequence"/>
</dbReference>
<dbReference type="NCBIfam" id="TIGR02823">
    <property type="entry name" value="oxido_YhdH"/>
    <property type="match status" value="1"/>
</dbReference>
<protein>
    <submittedName>
        <fullName evidence="2">Quinone oxidoreductase</fullName>
    </submittedName>
</protein>
<dbReference type="CDD" id="cd05280">
    <property type="entry name" value="MDR_yhdh_yhfp"/>
    <property type="match status" value="1"/>
</dbReference>
<reference evidence="2 3" key="1">
    <citation type="journal article" date="2021" name="Elife">
        <title>Chloroplast acquisition without the gene transfer in kleptoplastic sea slugs, Plakobranchus ocellatus.</title>
        <authorList>
            <person name="Maeda T."/>
            <person name="Takahashi S."/>
            <person name="Yoshida T."/>
            <person name="Shimamura S."/>
            <person name="Takaki Y."/>
            <person name="Nagai Y."/>
            <person name="Toyoda A."/>
            <person name="Suzuki Y."/>
            <person name="Arimoto A."/>
            <person name="Ishii H."/>
            <person name="Satoh N."/>
            <person name="Nishiyama T."/>
            <person name="Hasebe M."/>
            <person name="Maruyama T."/>
            <person name="Minagawa J."/>
            <person name="Obokata J."/>
            <person name="Shigenobu S."/>
        </authorList>
    </citation>
    <scope>NUCLEOTIDE SEQUENCE [LARGE SCALE GENOMIC DNA]</scope>
</reference>
<dbReference type="SUPFAM" id="SSF51735">
    <property type="entry name" value="NAD(P)-binding Rossmann-fold domains"/>
    <property type="match status" value="1"/>
</dbReference>
<dbReference type="EMBL" id="BMAT01004028">
    <property type="protein sequence ID" value="GFR66727.1"/>
    <property type="molecule type" value="Genomic_DNA"/>
</dbReference>
<name>A0AAV4F018_9GAST</name>
<sequence length="258" mass="27653">MVEESATNNFKKGDRVIVMGFDLGMNTWGGFGEYIRVPKDWVLKMPQGLTSKEVAIYGTAGFTAGQCVEKLVASLKPKDGDIVVSGATGGVGTMSVGILSKIGYKVVAITGKSENDFLVGIGASEILERKTFSGVDKTPMHKGVYAGAIDTVGGNILENIIKSVKMYGVIACCGNVAGGNLNTTVYPFILRGISLVGLTSQSCPMDNRKIIWEKLSSVWKPKKIMELYEEVSLEKLPEKIDLILRGIVKGRVIVKIGG</sequence>
<dbReference type="AlphaFoldDB" id="A0AAV4F018"/>
<dbReference type="Pfam" id="PF00107">
    <property type="entry name" value="ADH_zinc_N"/>
    <property type="match status" value="1"/>
</dbReference>
<dbReference type="GO" id="GO:0043957">
    <property type="term" value="F:acryloyl-CoA reductase (NADPH) activity"/>
    <property type="evidence" value="ECO:0007669"/>
    <property type="project" value="TreeGrafter"/>
</dbReference>
<dbReference type="InterPro" id="IPR036291">
    <property type="entry name" value="NAD(P)-bd_dom_sf"/>
</dbReference>
<accession>A0AAV4F018</accession>
<dbReference type="Gene3D" id="3.90.180.10">
    <property type="entry name" value="Medium-chain alcohol dehydrogenases, catalytic domain"/>
    <property type="match status" value="1"/>
</dbReference>
<evidence type="ECO:0000313" key="3">
    <source>
        <dbReference type="Proteomes" id="UP000762676"/>
    </source>
</evidence>
<evidence type="ECO:0000259" key="1">
    <source>
        <dbReference type="Pfam" id="PF00107"/>
    </source>
</evidence>
<evidence type="ECO:0000313" key="2">
    <source>
        <dbReference type="EMBL" id="GFR66727.1"/>
    </source>
</evidence>
<dbReference type="InterPro" id="IPR014188">
    <property type="entry name" value="Acrylyl-CoA_reductase_AcuI"/>
</dbReference>
<keyword evidence="3" id="KW-1185">Reference proteome</keyword>
<comment type="caution">
    <text evidence="2">The sequence shown here is derived from an EMBL/GenBank/DDBJ whole genome shotgun (WGS) entry which is preliminary data.</text>
</comment>